<dbReference type="RefSeq" id="WP_143436481.1">
    <property type="nucleotide sequence ID" value="NZ_MTSE01000005.1"/>
</dbReference>
<dbReference type="Proteomes" id="UP000194873">
    <property type="component" value="Unassembled WGS sequence"/>
</dbReference>
<dbReference type="EMBL" id="MTSE01000005">
    <property type="protein sequence ID" value="OUJ73858.1"/>
    <property type="molecule type" value="Genomic_DNA"/>
</dbReference>
<evidence type="ECO:0000313" key="1">
    <source>
        <dbReference type="EMBL" id="OUJ73858.1"/>
    </source>
</evidence>
<dbReference type="AlphaFoldDB" id="A0A243WDW0"/>
<name>A0A243WDW0_9BACT</name>
<organism evidence="1 2">
    <name type="scientific">Hymenobacter crusticola</name>
    <dbReference type="NCBI Taxonomy" id="1770526"/>
    <lineage>
        <taxon>Bacteria</taxon>
        <taxon>Pseudomonadati</taxon>
        <taxon>Bacteroidota</taxon>
        <taxon>Cytophagia</taxon>
        <taxon>Cytophagales</taxon>
        <taxon>Hymenobacteraceae</taxon>
        <taxon>Hymenobacter</taxon>
    </lineage>
</organism>
<accession>A0A243WDW0</accession>
<gene>
    <name evidence="1" type="ORF">BXP70_12865</name>
</gene>
<proteinExistence type="predicted"/>
<dbReference type="OrthoDB" id="877784at2"/>
<evidence type="ECO:0000313" key="2">
    <source>
        <dbReference type="Proteomes" id="UP000194873"/>
    </source>
</evidence>
<sequence length="189" mass="21278">MKIPVSLLRFVPLLALFTLVAFHMPAPKLKKTPVGKNITLGVPEGFAPLPDDGIAAKYPAPRKPLAVFSNPNGRVDVSVAQKPSTFTDRDYALLLKIYKASIQNTYSKVEFLTEDIRTINKRDFVTLEFTSTLNDTRRNANLAPIRRYQFLQYTIQGDQLYVFTFNAPAEELPQWQPTARAVMASISMK</sequence>
<keyword evidence="2" id="KW-1185">Reference proteome</keyword>
<protein>
    <recommendedName>
        <fullName evidence="3">DUF1795 domain-containing protein</fullName>
    </recommendedName>
</protein>
<dbReference type="Gene3D" id="3.40.1000.10">
    <property type="entry name" value="Mog1/PsbP, alpha/beta/alpha sandwich"/>
    <property type="match status" value="1"/>
</dbReference>
<comment type="caution">
    <text evidence="1">The sequence shown here is derived from an EMBL/GenBank/DDBJ whole genome shotgun (WGS) entry which is preliminary data.</text>
</comment>
<evidence type="ECO:0008006" key="3">
    <source>
        <dbReference type="Google" id="ProtNLM"/>
    </source>
</evidence>
<reference evidence="1 2" key="1">
    <citation type="submission" date="2017-01" db="EMBL/GenBank/DDBJ databases">
        <title>A new Hymenobacter.</title>
        <authorList>
            <person name="Liang Y."/>
            <person name="Feng F."/>
        </authorList>
    </citation>
    <scope>NUCLEOTIDE SEQUENCE [LARGE SCALE GENOMIC DNA]</scope>
    <source>
        <strain evidence="1">MIMBbqt21</strain>
    </source>
</reference>